<evidence type="ECO:0000256" key="1">
    <source>
        <dbReference type="SAM" id="Phobius"/>
    </source>
</evidence>
<dbReference type="Proteomes" id="UP001501495">
    <property type="component" value="Unassembled WGS sequence"/>
</dbReference>
<evidence type="ECO:0000313" key="4">
    <source>
        <dbReference type="Proteomes" id="UP001501495"/>
    </source>
</evidence>
<dbReference type="Pfam" id="PF04294">
    <property type="entry name" value="VanW"/>
    <property type="match status" value="1"/>
</dbReference>
<comment type="caution">
    <text evidence="3">The sequence shown here is derived from an EMBL/GenBank/DDBJ whole genome shotgun (WGS) entry which is preliminary data.</text>
</comment>
<evidence type="ECO:0000313" key="3">
    <source>
        <dbReference type="EMBL" id="GAA4130284.1"/>
    </source>
</evidence>
<dbReference type="Pfam" id="PF12229">
    <property type="entry name" value="PG_binding_4"/>
    <property type="match status" value="1"/>
</dbReference>
<keyword evidence="4" id="KW-1185">Reference proteome</keyword>
<protein>
    <submittedName>
        <fullName evidence="3">VanW family protein</fullName>
    </submittedName>
</protein>
<dbReference type="InterPro" id="IPR022029">
    <property type="entry name" value="YoaR-like_PG-bd"/>
</dbReference>
<feature type="transmembrane region" description="Helical" evidence="1">
    <location>
        <begin position="21"/>
        <end position="45"/>
    </location>
</feature>
<proteinExistence type="predicted"/>
<dbReference type="RefSeq" id="WP_344735685.1">
    <property type="nucleotide sequence ID" value="NZ_BAAAZH010000037.1"/>
</dbReference>
<gene>
    <name evidence="3" type="ORF">GCM10022215_43790</name>
</gene>
<keyword evidence="1" id="KW-1133">Transmembrane helix</keyword>
<feature type="domain" description="YoaR-like putative peptidoglycan binding" evidence="2">
    <location>
        <begin position="95"/>
        <end position="204"/>
    </location>
</feature>
<accession>A0ABP7Y3R5</accession>
<dbReference type="PANTHER" id="PTHR35788:SF1">
    <property type="entry name" value="EXPORTED PROTEIN"/>
    <property type="match status" value="1"/>
</dbReference>
<sequence>MKRSTSEETVEKPRRERAGGAAVVVIVLVLALLGGGAYAAAYAYAGDGLPRDTRIADVDLGGLERDAAVDALRTGLADRLARPIAVRADGRTTELTAADLGLGVDLEASVEAAVRARSWRPQDLWDHYTAPVHPDPVFTVDDATYRAAIADLTADRSQQPVDATLTFTRRGVETTPAQQGRAVDPDAALPLLQEVLLTNDPGPVELEVGTVSPDIDDADVQAALTEFANPAMSSSVVLRFGRTPVRLQPSQFAPALAMKAEGGRLVPDVDAARIARLVADATGGDGAPVDATVALVGGRPSVVPAKPGVDYDPDDVAATFTGLLTKPEGEREAQVSATASEPEVTTAEARSWRIKEKVSTFTTYFPYAEYRNTNIGRAAQIIDGTVLKPGETFSLNDTVGERTRENGFTDGFIISNGIFKEDLGGGVSQMATTLFNAMFFAGLEDVEHKPHSLYIDRYPVGREATVAWGSVDLRFRNDTPYGILIDTAFSPSTPSSQGAVTVTMYSTKIWDITTSTSARYDITKPKTRTLSTADCYPNTGYDGFSVDVYRYFRKTGSRTLERTEKFHTVYIPSDTVICKPPGR</sequence>
<keyword evidence="1" id="KW-0812">Transmembrane</keyword>
<dbReference type="PANTHER" id="PTHR35788">
    <property type="entry name" value="EXPORTED PROTEIN-RELATED"/>
    <property type="match status" value="1"/>
</dbReference>
<name>A0ABP7Y3R5_9ACTN</name>
<organism evidence="3 4">
    <name type="scientific">Nocardioides fonticola</name>
    <dbReference type="NCBI Taxonomy" id="450363"/>
    <lineage>
        <taxon>Bacteria</taxon>
        <taxon>Bacillati</taxon>
        <taxon>Actinomycetota</taxon>
        <taxon>Actinomycetes</taxon>
        <taxon>Propionibacteriales</taxon>
        <taxon>Nocardioidaceae</taxon>
        <taxon>Nocardioides</taxon>
    </lineage>
</organism>
<dbReference type="EMBL" id="BAAAZH010000037">
    <property type="protein sequence ID" value="GAA4130284.1"/>
    <property type="molecule type" value="Genomic_DNA"/>
</dbReference>
<evidence type="ECO:0000259" key="2">
    <source>
        <dbReference type="Pfam" id="PF12229"/>
    </source>
</evidence>
<dbReference type="InterPro" id="IPR007391">
    <property type="entry name" value="Vancomycin_resist_VanW"/>
</dbReference>
<reference evidence="4" key="1">
    <citation type="journal article" date="2019" name="Int. J. Syst. Evol. Microbiol.">
        <title>The Global Catalogue of Microorganisms (GCM) 10K type strain sequencing project: providing services to taxonomists for standard genome sequencing and annotation.</title>
        <authorList>
            <consortium name="The Broad Institute Genomics Platform"/>
            <consortium name="The Broad Institute Genome Sequencing Center for Infectious Disease"/>
            <person name="Wu L."/>
            <person name="Ma J."/>
        </authorList>
    </citation>
    <scope>NUCLEOTIDE SEQUENCE [LARGE SCALE GENOMIC DNA]</scope>
    <source>
        <strain evidence="4">JCM 16703</strain>
    </source>
</reference>
<keyword evidence="1" id="KW-0472">Membrane</keyword>
<dbReference type="InterPro" id="IPR052913">
    <property type="entry name" value="Glycopeptide_resist_protein"/>
</dbReference>